<dbReference type="Proteomes" id="UP000652219">
    <property type="component" value="Unassembled WGS sequence"/>
</dbReference>
<protein>
    <submittedName>
        <fullName evidence="2">Uncharacterized protein</fullName>
    </submittedName>
</protein>
<dbReference type="EMBL" id="WIGN01000129">
    <property type="protein sequence ID" value="KAF6807810.1"/>
    <property type="molecule type" value="Genomic_DNA"/>
</dbReference>
<comment type="caution">
    <text evidence="2">The sequence shown here is derived from an EMBL/GenBank/DDBJ whole genome shotgun (WGS) entry which is preliminary data.</text>
</comment>
<organism evidence="2 3">
    <name type="scientific">Colletotrichum sojae</name>
    <dbReference type="NCBI Taxonomy" id="2175907"/>
    <lineage>
        <taxon>Eukaryota</taxon>
        <taxon>Fungi</taxon>
        <taxon>Dikarya</taxon>
        <taxon>Ascomycota</taxon>
        <taxon>Pezizomycotina</taxon>
        <taxon>Sordariomycetes</taxon>
        <taxon>Hypocreomycetidae</taxon>
        <taxon>Glomerellales</taxon>
        <taxon>Glomerellaceae</taxon>
        <taxon>Colletotrichum</taxon>
        <taxon>Colletotrichum orchidearum species complex</taxon>
    </lineage>
</organism>
<keyword evidence="3" id="KW-1185">Reference proteome</keyword>
<keyword evidence="1" id="KW-0732">Signal</keyword>
<evidence type="ECO:0000256" key="1">
    <source>
        <dbReference type="SAM" id="SignalP"/>
    </source>
</evidence>
<feature type="signal peptide" evidence="1">
    <location>
        <begin position="1"/>
        <end position="17"/>
    </location>
</feature>
<proteinExistence type="predicted"/>
<gene>
    <name evidence="2" type="ORF">CSOJ01_07932</name>
</gene>
<evidence type="ECO:0000313" key="2">
    <source>
        <dbReference type="EMBL" id="KAF6807810.1"/>
    </source>
</evidence>
<sequence>MRGTCLYLALLASTAAAGPLARPPPLLSPSQTTRPDIRDIDQYITQVRSILSHCPQDSSCWERLVEVYPNLSDALEPGNEAKLLRRDDNVNVDVSLENRRVPSVDENLKLLDLALKAATYCADMALPECLQRLEAAYPGVKPPKIDLPEVAPPVFTPPATVPPQTWPTDCEPPSGHYRWTLIKRSLKYCPRSPMPFKKCWALLKKAMPDLPEEFQARPAARAVTTGSFFVSDMEDVDRRGQA</sequence>
<accession>A0A8H6J871</accession>
<name>A0A8H6J871_9PEZI</name>
<reference evidence="2 3" key="1">
    <citation type="journal article" date="2020" name="Phytopathology">
        <title>Genome Sequence Resources of Colletotrichum truncatum, C. plurivorum, C. musicola, and C. sojae: Four Species Pathogenic to Soybean (Glycine max).</title>
        <authorList>
            <person name="Rogerio F."/>
            <person name="Boufleur T.R."/>
            <person name="Ciampi-Guillardi M."/>
            <person name="Sukno S.A."/>
            <person name="Thon M.R."/>
            <person name="Massola Junior N.S."/>
            <person name="Baroncelli R."/>
        </authorList>
    </citation>
    <scope>NUCLEOTIDE SEQUENCE [LARGE SCALE GENOMIC DNA]</scope>
    <source>
        <strain evidence="2 3">LFN0009</strain>
    </source>
</reference>
<dbReference type="AlphaFoldDB" id="A0A8H6J871"/>
<evidence type="ECO:0000313" key="3">
    <source>
        <dbReference type="Proteomes" id="UP000652219"/>
    </source>
</evidence>
<feature type="chain" id="PRO_5034121515" evidence="1">
    <location>
        <begin position="18"/>
        <end position="242"/>
    </location>
</feature>